<dbReference type="PROSITE" id="PS50297">
    <property type="entry name" value="ANK_REP_REGION"/>
    <property type="match status" value="3"/>
</dbReference>
<evidence type="ECO:0000313" key="3">
    <source>
        <dbReference type="EMBL" id="KAF5401990.1"/>
    </source>
</evidence>
<feature type="compositionally biased region" description="Polar residues" evidence="2">
    <location>
        <begin position="31"/>
        <end position="41"/>
    </location>
</feature>
<dbReference type="PANTHER" id="PTHR24147:SF53">
    <property type="entry name" value="ANKYRIN REPEAT DOMAIN 26"/>
    <property type="match status" value="1"/>
</dbReference>
<dbReference type="Gene3D" id="1.25.40.20">
    <property type="entry name" value="Ankyrin repeat-containing domain"/>
    <property type="match status" value="2"/>
</dbReference>
<evidence type="ECO:0000256" key="1">
    <source>
        <dbReference type="PROSITE-ProRule" id="PRU00023"/>
    </source>
</evidence>
<feature type="compositionally biased region" description="Basic residues" evidence="2">
    <location>
        <begin position="1"/>
        <end position="13"/>
    </location>
</feature>
<feature type="region of interest" description="Disordered" evidence="2">
    <location>
        <begin position="1"/>
        <end position="41"/>
    </location>
</feature>
<protein>
    <submittedName>
        <fullName evidence="3">Uncharacterized protein</fullName>
    </submittedName>
</protein>
<dbReference type="OrthoDB" id="6066131at2759"/>
<feature type="compositionally biased region" description="Low complexity" evidence="2">
    <location>
        <begin position="310"/>
        <end position="321"/>
    </location>
</feature>
<feature type="region of interest" description="Disordered" evidence="2">
    <location>
        <begin position="270"/>
        <end position="323"/>
    </location>
</feature>
<keyword evidence="4" id="KW-1185">Reference proteome</keyword>
<feature type="region of interest" description="Disordered" evidence="2">
    <location>
        <begin position="646"/>
        <end position="668"/>
    </location>
</feature>
<dbReference type="SMART" id="SM00248">
    <property type="entry name" value="ANK"/>
    <property type="match status" value="5"/>
</dbReference>
<feature type="repeat" description="ANK" evidence="1">
    <location>
        <begin position="76"/>
        <end position="108"/>
    </location>
</feature>
<feature type="repeat" description="ANK" evidence="1">
    <location>
        <begin position="142"/>
        <end position="174"/>
    </location>
</feature>
<dbReference type="PRINTS" id="PR01415">
    <property type="entry name" value="ANKYRIN"/>
</dbReference>
<dbReference type="SUPFAM" id="SSF48403">
    <property type="entry name" value="Ankyrin repeat"/>
    <property type="match status" value="1"/>
</dbReference>
<dbReference type="InterPro" id="IPR050657">
    <property type="entry name" value="Ankyrin_repeat_domain"/>
</dbReference>
<feature type="region of interest" description="Disordered" evidence="2">
    <location>
        <begin position="449"/>
        <end position="481"/>
    </location>
</feature>
<dbReference type="AlphaFoldDB" id="A0A8J4T1J3"/>
<comment type="caution">
    <text evidence="3">The sequence shown here is derived from an EMBL/GenBank/DDBJ whole genome shotgun (WGS) entry which is preliminary data.</text>
</comment>
<organism evidence="3 4">
    <name type="scientific">Paragonimus heterotremus</name>
    <dbReference type="NCBI Taxonomy" id="100268"/>
    <lineage>
        <taxon>Eukaryota</taxon>
        <taxon>Metazoa</taxon>
        <taxon>Spiralia</taxon>
        <taxon>Lophotrochozoa</taxon>
        <taxon>Platyhelminthes</taxon>
        <taxon>Trematoda</taxon>
        <taxon>Digenea</taxon>
        <taxon>Plagiorchiida</taxon>
        <taxon>Troglotremata</taxon>
        <taxon>Troglotrematidae</taxon>
        <taxon>Paragonimus</taxon>
    </lineage>
</organism>
<feature type="compositionally biased region" description="Polar residues" evidence="2">
    <location>
        <begin position="14"/>
        <end position="23"/>
    </location>
</feature>
<reference evidence="3" key="1">
    <citation type="submission" date="2019-05" db="EMBL/GenBank/DDBJ databases">
        <title>Annotation for the trematode Paragonimus heterotremus.</title>
        <authorList>
            <person name="Choi Y.-J."/>
        </authorList>
    </citation>
    <scope>NUCLEOTIDE SEQUENCE</scope>
    <source>
        <strain evidence="3">LC</strain>
    </source>
</reference>
<dbReference type="Proteomes" id="UP000748531">
    <property type="component" value="Unassembled WGS sequence"/>
</dbReference>
<keyword evidence="1" id="KW-0040">ANK repeat</keyword>
<gene>
    <name evidence="3" type="ORF">PHET_04486</name>
</gene>
<dbReference type="InterPro" id="IPR036770">
    <property type="entry name" value="Ankyrin_rpt-contain_sf"/>
</dbReference>
<proteinExistence type="predicted"/>
<dbReference type="PROSITE" id="PS50088">
    <property type="entry name" value="ANK_REPEAT"/>
    <property type="match status" value="5"/>
</dbReference>
<dbReference type="Pfam" id="PF13637">
    <property type="entry name" value="Ank_4"/>
    <property type="match status" value="1"/>
</dbReference>
<dbReference type="Pfam" id="PF12796">
    <property type="entry name" value="Ank_2"/>
    <property type="match status" value="2"/>
</dbReference>
<dbReference type="InterPro" id="IPR002110">
    <property type="entry name" value="Ankyrin_rpt"/>
</dbReference>
<feature type="repeat" description="ANK" evidence="1">
    <location>
        <begin position="208"/>
        <end position="240"/>
    </location>
</feature>
<dbReference type="EMBL" id="LUCH01002100">
    <property type="protein sequence ID" value="KAF5401990.1"/>
    <property type="molecule type" value="Genomic_DNA"/>
</dbReference>
<evidence type="ECO:0000313" key="4">
    <source>
        <dbReference type="Proteomes" id="UP000748531"/>
    </source>
</evidence>
<sequence length="723" mass="79728">MRRFLTRLQKGKRSSSGSPTDSLKSFEHSNKTSASNNSGYSLNEKALGKLHKAVWQEDIKKVRLLVRREAMVGDNENRTPLHLACAKGNEEIVRELLEFNAKVNVTDKNLETPLMKAIQSKSYECVDLLIAYKADLSFVDKNGDTAIHQVVRAGSLALTERILNAGIPIDLPNKYLLTPLHLAVNNGNTAMVAFLLEHQAKVDCVDVNKRSALMFGCIIGNLPIVELLIQNGANIRLKDNDGFTALKYAQLYHHTECKMAVLDARKHSRLNHSDNSANSSRAVVYSPIKHSRGSTDEDASYSHREKKAPSKTSSSKSISIPNDKADMSIPKFLIENDETRYQPIGSEPDGSGVSSVVGQFVEEVDVSDVSELEHINEERSLSNSYRSNEPNEVFAQETEVPLPSDVLQLTTPNEVQINVCDPEIIRISQAGQWNFQQSLSQLSLFSNGSHSHGVDGDGTENPLSVAYGSRHSPDGELATTPSPPIPVLSVSSIASTIAPQVSLSQCVVPTGDILNNNVNRTDSVVDQRQESVINFQNPTDRRVQNSLVPKVHINLPFERTDSSTRYSPVDRVLKLDEDSWNSDTDTEEKNKMATVEAMIGQKIREHAGMSFLSQSTGRSSASNHIASPMAGLPSANNLANEVERNTSGWDTDEDIKSTLSKSRPDSRQLGCQFDANGQEMMTKTDRLPHPFGEVRNHCVSLSDMQRSTYQIHNCHSFGSKVIT</sequence>
<dbReference type="PANTHER" id="PTHR24147">
    <property type="entry name" value="ANKYRIN REPEAT DOMAIN 36-RELATED"/>
    <property type="match status" value="1"/>
</dbReference>
<feature type="repeat" description="ANK" evidence="1">
    <location>
        <begin position="175"/>
        <end position="207"/>
    </location>
</feature>
<evidence type="ECO:0000256" key="2">
    <source>
        <dbReference type="SAM" id="MobiDB-lite"/>
    </source>
</evidence>
<accession>A0A8J4T1J3</accession>
<feature type="repeat" description="ANK" evidence="1">
    <location>
        <begin position="109"/>
        <end position="141"/>
    </location>
</feature>
<name>A0A8J4T1J3_9TREM</name>